<feature type="binding site" evidence="14">
    <location>
        <begin position="97"/>
        <end position="104"/>
    </location>
    <ligand>
        <name>ATP</name>
        <dbReference type="ChEBI" id="CHEBI:30616"/>
    </ligand>
</feature>
<keyword evidence="10 14" id="KW-0418">Kinase</keyword>
<evidence type="ECO:0000256" key="6">
    <source>
        <dbReference type="ARBA" id="ARBA00015080"/>
    </source>
</evidence>
<evidence type="ECO:0000256" key="7">
    <source>
        <dbReference type="ARBA" id="ARBA00022490"/>
    </source>
</evidence>
<dbReference type="PANTHER" id="PTHR10285">
    <property type="entry name" value="URIDINE KINASE"/>
    <property type="match status" value="1"/>
</dbReference>
<dbReference type="Gene3D" id="3.40.50.300">
    <property type="entry name" value="P-loop containing nucleotide triphosphate hydrolases"/>
    <property type="match status" value="1"/>
</dbReference>
<keyword evidence="11 14" id="KW-0067">ATP-binding</keyword>
<evidence type="ECO:0000256" key="9">
    <source>
        <dbReference type="ARBA" id="ARBA00022741"/>
    </source>
</evidence>
<organism evidence="17 18">
    <name type="scientific">Actinomyces denticolens</name>
    <dbReference type="NCBI Taxonomy" id="52767"/>
    <lineage>
        <taxon>Bacteria</taxon>
        <taxon>Bacillati</taxon>
        <taxon>Actinomycetota</taxon>
        <taxon>Actinomycetes</taxon>
        <taxon>Actinomycetales</taxon>
        <taxon>Actinomycetaceae</taxon>
        <taxon>Actinomyces</taxon>
    </lineage>
</organism>
<dbReference type="InterPro" id="IPR027417">
    <property type="entry name" value="P-loop_NTPase"/>
</dbReference>
<evidence type="ECO:0000313" key="18">
    <source>
        <dbReference type="Proteomes" id="UP000184390"/>
    </source>
</evidence>
<dbReference type="Proteomes" id="UP000184390">
    <property type="component" value="Unassembled WGS sequence"/>
</dbReference>
<dbReference type="EMBL" id="FQYL01000002">
    <property type="protein sequence ID" value="SHI46019.1"/>
    <property type="molecule type" value="Genomic_DNA"/>
</dbReference>
<keyword evidence="8 14" id="KW-0808">Transferase</keyword>
<sequence length="331" mass="36601">MRQTWAVTSSHSPYIELSREQWRALASSTPLPLTQDDVVKLRGLGDPTDLTEVDAVYRPLTAILQDYILTSRERARRTAEFLGVDTRPTPFVIAVAGSVAVGKSTVARLIAHLLARFPGTPRVDLVTTDGFLLSNAELEARGLMSRKGFPESYDRRALVDFVAAVKSGAPRVEAPVYSHKVYDIVPGRSVVVERPDVLVLEGLNVLQPAPRGRAAAEHPDEPGGHPMGSVLAVSDFIDFSIYVDADPADIRRWYLERFLTLKRTAFNDPDSYFQRFASIPDDIALTAANGIWESVNLANLRENIAPTRGRATLVLVKGPDHHMRRVLLRKS</sequence>
<proteinExistence type="inferred from homology"/>
<accession>A0ABY1I4B5</accession>
<dbReference type="PIRSF" id="PIRSF000545">
    <property type="entry name" value="Pantothenate_kin"/>
    <property type="match status" value="1"/>
</dbReference>
<keyword evidence="9 14" id="KW-0547">Nucleotide-binding</keyword>
<comment type="pathway">
    <text evidence="3 14 15">Cofactor biosynthesis; coenzyme A biosynthesis; CoA from (R)-pantothenate: step 1/5.</text>
</comment>
<evidence type="ECO:0000313" key="17">
    <source>
        <dbReference type="EMBL" id="SHI46019.1"/>
    </source>
</evidence>
<evidence type="ECO:0000256" key="12">
    <source>
        <dbReference type="ARBA" id="ARBA00022993"/>
    </source>
</evidence>
<evidence type="ECO:0000256" key="10">
    <source>
        <dbReference type="ARBA" id="ARBA00022777"/>
    </source>
</evidence>
<dbReference type="RefSeq" id="WP_172575553.1">
    <property type="nucleotide sequence ID" value="NZ_BDIO01000006.1"/>
</dbReference>
<dbReference type="EC" id="2.7.1.33" evidence="5 14"/>
<comment type="catalytic activity">
    <reaction evidence="1 14 15">
        <text>(R)-pantothenate + ATP = (R)-4'-phosphopantothenate + ADP + H(+)</text>
        <dbReference type="Rhea" id="RHEA:16373"/>
        <dbReference type="ChEBI" id="CHEBI:10986"/>
        <dbReference type="ChEBI" id="CHEBI:15378"/>
        <dbReference type="ChEBI" id="CHEBI:29032"/>
        <dbReference type="ChEBI" id="CHEBI:30616"/>
        <dbReference type="ChEBI" id="CHEBI:456216"/>
        <dbReference type="EC" id="2.7.1.33"/>
    </reaction>
</comment>
<dbReference type="GO" id="GO:0016301">
    <property type="term" value="F:kinase activity"/>
    <property type="evidence" value="ECO:0007669"/>
    <property type="project" value="UniProtKB-KW"/>
</dbReference>
<evidence type="ECO:0000256" key="8">
    <source>
        <dbReference type="ARBA" id="ARBA00022679"/>
    </source>
</evidence>
<dbReference type="NCBIfam" id="TIGR00554">
    <property type="entry name" value="panK_bact"/>
    <property type="match status" value="1"/>
</dbReference>
<comment type="subcellular location">
    <subcellularLocation>
        <location evidence="2 14 15">Cytoplasm</location>
    </subcellularLocation>
</comment>
<evidence type="ECO:0000256" key="2">
    <source>
        <dbReference type="ARBA" id="ARBA00004496"/>
    </source>
</evidence>
<comment type="similarity">
    <text evidence="4 14 15">Belongs to the prokaryotic pantothenate kinase family.</text>
</comment>
<evidence type="ECO:0000259" key="16">
    <source>
        <dbReference type="Pfam" id="PF00485"/>
    </source>
</evidence>
<evidence type="ECO:0000256" key="5">
    <source>
        <dbReference type="ARBA" id="ARBA00012102"/>
    </source>
</evidence>
<dbReference type="CDD" id="cd02025">
    <property type="entry name" value="PanK"/>
    <property type="match status" value="1"/>
</dbReference>
<feature type="domain" description="Phosphoribulokinase/uridine kinase" evidence="16">
    <location>
        <begin position="92"/>
        <end position="246"/>
    </location>
</feature>
<evidence type="ECO:0000256" key="14">
    <source>
        <dbReference type="HAMAP-Rule" id="MF_00215"/>
    </source>
</evidence>
<reference evidence="17 18" key="1">
    <citation type="submission" date="2016-11" db="EMBL/GenBank/DDBJ databases">
        <authorList>
            <person name="Varghese N."/>
            <person name="Submissions S."/>
        </authorList>
    </citation>
    <scope>NUCLEOTIDE SEQUENCE [LARGE SCALE GENOMIC DNA]</scope>
    <source>
        <strain evidence="17 18">PA</strain>
    </source>
</reference>
<evidence type="ECO:0000256" key="15">
    <source>
        <dbReference type="RuleBase" id="RU003530"/>
    </source>
</evidence>
<evidence type="ECO:0000256" key="4">
    <source>
        <dbReference type="ARBA" id="ARBA00006087"/>
    </source>
</evidence>
<keyword evidence="18" id="KW-1185">Reference proteome</keyword>
<keyword evidence="12 14" id="KW-0173">Coenzyme A biosynthesis</keyword>
<gene>
    <name evidence="14" type="primary">coaA</name>
    <name evidence="17" type="ORF">SAMN05216246_102163</name>
</gene>
<evidence type="ECO:0000256" key="11">
    <source>
        <dbReference type="ARBA" id="ARBA00022840"/>
    </source>
</evidence>
<comment type="caution">
    <text evidence="17">The sequence shown here is derived from an EMBL/GenBank/DDBJ whole genome shotgun (WGS) entry which is preliminary data.</text>
</comment>
<name>A0ABY1I4B5_9ACTO</name>
<evidence type="ECO:0000256" key="13">
    <source>
        <dbReference type="ARBA" id="ARBA00032866"/>
    </source>
</evidence>
<dbReference type="SUPFAM" id="SSF52540">
    <property type="entry name" value="P-loop containing nucleoside triphosphate hydrolases"/>
    <property type="match status" value="1"/>
</dbReference>
<dbReference type="InterPro" id="IPR006083">
    <property type="entry name" value="PRK/URK"/>
</dbReference>
<keyword evidence="7 14" id="KW-0963">Cytoplasm</keyword>
<evidence type="ECO:0000256" key="1">
    <source>
        <dbReference type="ARBA" id="ARBA00001206"/>
    </source>
</evidence>
<dbReference type="HAMAP" id="MF_00215">
    <property type="entry name" value="Pantothen_kinase_1"/>
    <property type="match status" value="1"/>
</dbReference>
<protein>
    <recommendedName>
        <fullName evidence="6 14">Pantothenate kinase</fullName>
        <ecNumber evidence="5 14">2.7.1.33</ecNumber>
    </recommendedName>
    <alternativeName>
        <fullName evidence="13 14">Pantothenic acid kinase</fullName>
    </alternativeName>
</protein>
<dbReference type="Pfam" id="PF00485">
    <property type="entry name" value="PRK"/>
    <property type="match status" value="1"/>
</dbReference>
<evidence type="ECO:0000256" key="3">
    <source>
        <dbReference type="ARBA" id="ARBA00005225"/>
    </source>
</evidence>
<dbReference type="InterPro" id="IPR004566">
    <property type="entry name" value="PanK"/>
</dbReference>